<reference evidence="4" key="1">
    <citation type="journal article" date="2021" name="Microb. Physiol.">
        <title>Proteogenomic Insights into the Physiology of Marine, Sulfate-Reducing, Filamentous Desulfonema limicola and Desulfonema magnum.</title>
        <authorList>
            <person name="Schnaars V."/>
            <person name="Wohlbrand L."/>
            <person name="Scheve S."/>
            <person name="Hinrichs C."/>
            <person name="Reinhardt R."/>
            <person name="Rabus R."/>
        </authorList>
    </citation>
    <scope>NUCLEOTIDE SEQUENCE</scope>
    <source>
        <strain evidence="4">4be13</strain>
    </source>
</reference>
<sequence length="438" mass="49101">MYGSEVLNYNQLSGSIPDLSALTNLKGLSLSGNRLSGSIPDLSALKNLGTLSLGGNQLSGSIPDLSALTNLESLSLDYNQLSGSIPDLSDLTNLKFLNLGDNQLSGSIPDLSALTNLKNLGLSGNQLCRDNNIDYSQWSEAMEYPICSEPSEPSEQMKKVDVRFFAYDIGRVTSNPPGIDCTREPCSAQFDVGTTITLTATPLSGSETGNHFVGWKWKKDGKERRNTEPILTLNVQDSMTVEATFKIERCFGAVGAGCGFGWDDSFGNKQYGQYGPDNDSNIAVGSILHDSCCYENPNGYKCGFGESEPNSCRAEWDRAQNNWLGGRTWYPTDGDGELKNFSEWCKKNRHCKMTELFEKLNAKLREYYNYYGVRGNYKSLSSFFFHAMRILFKWLNRRSHRKSYNWEGFRELLKYFGIERPRITEKTVRIQYKLFNAA</sequence>
<evidence type="ECO:0000313" key="4">
    <source>
        <dbReference type="EMBL" id="QTA90769.1"/>
    </source>
</evidence>
<dbReference type="Pfam" id="PF12799">
    <property type="entry name" value="LRR_4"/>
    <property type="match status" value="2"/>
</dbReference>
<dbReference type="FunFam" id="3.80.10.10:FF:000041">
    <property type="entry name" value="LRR receptor-like serine/threonine-protein kinase ERECTA"/>
    <property type="match status" value="1"/>
</dbReference>
<dbReference type="Pfam" id="PF18998">
    <property type="entry name" value="Flg_new_2"/>
    <property type="match status" value="1"/>
</dbReference>
<dbReference type="PANTHER" id="PTHR48010">
    <property type="entry name" value="OS05G0588300 PROTEIN"/>
    <property type="match status" value="1"/>
</dbReference>
<dbReference type="Pfam" id="PF00560">
    <property type="entry name" value="LRR_1"/>
    <property type="match status" value="1"/>
</dbReference>
<dbReference type="InterPro" id="IPR001611">
    <property type="entry name" value="Leu-rich_rpt"/>
</dbReference>
<dbReference type="InterPro" id="IPR025875">
    <property type="entry name" value="Leu-rich_rpt_4"/>
</dbReference>
<gene>
    <name evidence="4" type="ORF">dnm_068300</name>
</gene>
<dbReference type="SUPFAM" id="SSF52058">
    <property type="entry name" value="L domain-like"/>
    <property type="match status" value="1"/>
</dbReference>
<protein>
    <submittedName>
        <fullName evidence="4">Leucine-rich repeat-containing protein</fullName>
    </submittedName>
</protein>
<evidence type="ECO:0000259" key="3">
    <source>
        <dbReference type="Pfam" id="PF18998"/>
    </source>
</evidence>
<proteinExistence type="predicted"/>
<organism evidence="4 5">
    <name type="scientific">Desulfonema magnum</name>
    <dbReference type="NCBI Taxonomy" id="45655"/>
    <lineage>
        <taxon>Bacteria</taxon>
        <taxon>Pseudomonadati</taxon>
        <taxon>Thermodesulfobacteriota</taxon>
        <taxon>Desulfobacteria</taxon>
        <taxon>Desulfobacterales</taxon>
        <taxon>Desulfococcaceae</taxon>
        <taxon>Desulfonema</taxon>
    </lineage>
</organism>
<evidence type="ECO:0000313" key="5">
    <source>
        <dbReference type="Proteomes" id="UP000663722"/>
    </source>
</evidence>
<dbReference type="Gene3D" id="3.80.10.10">
    <property type="entry name" value="Ribonuclease Inhibitor"/>
    <property type="match status" value="1"/>
</dbReference>
<dbReference type="InterPro" id="IPR044060">
    <property type="entry name" value="Bacterial_rp_domain"/>
</dbReference>
<feature type="domain" description="Bacterial repeat" evidence="3">
    <location>
        <begin position="184"/>
        <end position="247"/>
    </location>
</feature>
<dbReference type="PANTHER" id="PTHR48010:SF58">
    <property type="entry name" value="RECEPTOR PROTEIN KINASE-LIKE PROTEIN ZAR1"/>
    <property type="match status" value="1"/>
</dbReference>
<keyword evidence="1" id="KW-0433">Leucine-rich repeat</keyword>
<accession>A0A975BRZ0</accession>
<dbReference type="RefSeq" id="WP_207678815.1">
    <property type="nucleotide sequence ID" value="NZ_CP061800.1"/>
</dbReference>
<dbReference type="Proteomes" id="UP000663722">
    <property type="component" value="Chromosome"/>
</dbReference>
<dbReference type="PROSITE" id="PS51450">
    <property type="entry name" value="LRR"/>
    <property type="match status" value="4"/>
</dbReference>
<keyword evidence="2" id="KW-0677">Repeat</keyword>
<evidence type="ECO:0000256" key="2">
    <source>
        <dbReference type="ARBA" id="ARBA00022737"/>
    </source>
</evidence>
<dbReference type="InterPro" id="IPR050994">
    <property type="entry name" value="At_inactive_RLKs"/>
</dbReference>
<dbReference type="SMART" id="SM00365">
    <property type="entry name" value="LRR_SD22"/>
    <property type="match status" value="5"/>
</dbReference>
<dbReference type="InterPro" id="IPR032675">
    <property type="entry name" value="LRR_dom_sf"/>
</dbReference>
<dbReference type="KEGG" id="dmm:dnm_068300"/>
<evidence type="ECO:0000256" key="1">
    <source>
        <dbReference type="ARBA" id="ARBA00022614"/>
    </source>
</evidence>
<keyword evidence="5" id="KW-1185">Reference proteome</keyword>
<name>A0A975BRZ0_9BACT</name>
<dbReference type="AlphaFoldDB" id="A0A975BRZ0"/>
<dbReference type="EMBL" id="CP061800">
    <property type="protein sequence ID" value="QTA90769.1"/>
    <property type="molecule type" value="Genomic_DNA"/>
</dbReference>